<organism evidence="3 4">
    <name type="scientific">Syntrophothermus lipocalidus (strain DSM 12680 / TGB-C1)</name>
    <dbReference type="NCBI Taxonomy" id="643648"/>
    <lineage>
        <taxon>Bacteria</taxon>
        <taxon>Bacillati</taxon>
        <taxon>Bacillota</taxon>
        <taxon>Clostridia</taxon>
        <taxon>Eubacteriales</taxon>
        <taxon>Syntrophomonadaceae</taxon>
        <taxon>Syntrophothermus</taxon>
    </lineage>
</organism>
<dbReference type="InterPro" id="IPR037914">
    <property type="entry name" value="SpoVT-AbrB_sf"/>
</dbReference>
<protein>
    <submittedName>
        <fullName evidence="3">Transcriptional regulator, AbrB family</fullName>
    </submittedName>
</protein>
<dbReference type="GO" id="GO:0003677">
    <property type="term" value="F:DNA binding"/>
    <property type="evidence" value="ECO:0007669"/>
    <property type="project" value="UniProtKB-UniRule"/>
</dbReference>
<sequence length="67" mass="7324">MAQKKIFTPQMGPKGQMTLPKEIRTALEIEEGDRVLLRIEGDGKVVLEKAIIIPASKKDGFGEAAET</sequence>
<dbReference type="NCBIfam" id="TIGR01439">
    <property type="entry name" value="lp_hng_hel_AbrB"/>
    <property type="match status" value="1"/>
</dbReference>
<dbReference type="EMBL" id="CP002048">
    <property type="protein sequence ID" value="ADI02048.1"/>
    <property type="molecule type" value="Genomic_DNA"/>
</dbReference>
<name>D7CMW3_SYNLT</name>
<dbReference type="SMART" id="SM00966">
    <property type="entry name" value="SpoVT_AbrB"/>
    <property type="match status" value="1"/>
</dbReference>
<dbReference type="AlphaFoldDB" id="D7CMW3"/>
<proteinExistence type="predicted"/>
<dbReference type="OrthoDB" id="9811597at2"/>
<feature type="domain" description="SpoVT-AbrB" evidence="2">
    <location>
        <begin position="6"/>
        <end position="52"/>
    </location>
</feature>
<dbReference type="HOGENOM" id="CLU_2810959_0_0_9"/>
<evidence type="ECO:0000313" key="3">
    <source>
        <dbReference type="EMBL" id="ADI02048.1"/>
    </source>
</evidence>
<evidence type="ECO:0000256" key="1">
    <source>
        <dbReference type="PROSITE-ProRule" id="PRU01076"/>
    </source>
</evidence>
<accession>D7CMW3</accession>
<reference evidence="4" key="1">
    <citation type="journal article" date="2010" name="Stand. Genomic Sci.">
        <title>Complete genome sequence of Syntrophothermus lipocalidus type strain (TGB-C1T).</title>
        <authorList>
            <consortium name="US DOE Joint Genome Institute (JGI-PGF)"/>
            <person name="Djao O."/>
            <person name="Zhang X."/>
            <person name="Lucas S."/>
            <person name="Lapidus A."/>
            <person name="Glavina Del Rio T."/>
            <person name="Nolan M."/>
            <person name="Tice H."/>
            <person name="Cheng J."/>
            <person name="Han C."/>
            <person name="Tapia R."/>
            <person name="Goodwin L."/>
            <person name="Pitluck S."/>
            <person name="Liolios K."/>
            <person name="Ivanova N."/>
            <person name="Mavromatis K."/>
            <person name="Mikhailova N."/>
            <person name="Ovchinnikova G."/>
            <person name="Pati A."/>
            <person name="Brambilla E."/>
            <person name="Chen A."/>
            <person name="Palaniappan K."/>
            <person name="Land M."/>
            <person name="Hauser L."/>
            <person name="Chang Y."/>
            <person name="Jeffries C."/>
            <person name="Rohde M."/>
            <person name="Sikorski J."/>
            <person name="Spring S."/>
            <person name="Goker M."/>
            <person name="Detter J."/>
            <person name="Woyke T."/>
            <person name="Bristow J."/>
            <person name="Eisen J."/>
            <person name="Markowitz V."/>
            <person name="Hugenholtz P."/>
            <person name="Kyrpides N."/>
            <person name="Klenk H."/>
        </authorList>
    </citation>
    <scope>NUCLEOTIDE SEQUENCE [LARGE SCALE GENOMIC DNA]</scope>
    <source>
        <strain evidence="4">DSM 12680 / TGB-C1</strain>
    </source>
</reference>
<keyword evidence="1" id="KW-0238">DNA-binding</keyword>
<dbReference type="KEGG" id="slp:Slip_1277"/>
<dbReference type="InterPro" id="IPR007159">
    <property type="entry name" value="SpoVT-AbrB_dom"/>
</dbReference>
<gene>
    <name evidence="3" type="ordered locus">Slip_1277</name>
</gene>
<dbReference type="SUPFAM" id="SSF89447">
    <property type="entry name" value="AbrB/MazE/MraZ-like"/>
    <property type="match status" value="1"/>
</dbReference>
<evidence type="ECO:0000259" key="2">
    <source>
        <dbReference type="PROSITE" id="PS51740"/>
    </source>
</evidence>
<dbReference type="STRING" id="643648.Slip_1277"/>
<reference evidence="3 4" key="2">
    <citation type="journal article" date="2010" name="Stand. Genomic Sci.">
        <title>Complete genome sequence of Syntrophothermus lipocalidus type strain (TGB-C1).</title>
        <authorList>
            <person name="Djao O.D."/>
            <person name="Zhang X."/>
            <person name="Lucas S."/>
            <person name="Lapidus A."/>
            <person name="Del Rio T.G."/>
            <person name="Nolan M."/>
            <person name="Tice H."/>
            <person name="Cheng J.F."/>
            <person name="Han C."/>
            <person name="Tapia R."/>
            <person name="Goodwin L."/>
            <person name="Pitluck S."/>
            <person name="Liolios K."/>
            <person name="Ivanova N."/>
            <person name="Mavromatis K."/>
            <person name="Mikhailova N."/>
            <person name="Ovchinnikova G."/>
            <person name="Pati A."/>
            <person name="Brambilla E."/>
            <person name="Chen A."/>
            <person name="Palaniappan K."/>
            <person name="Land M."/>
            <person name="Hauser L."/>
            <person name="Chang Y.J."/>
            <person name="Jeffries C.D."/>
            <person name="Rohde M."/>
            <person name="Sikorski J."/>
            <person name="Spring S."/>
            <person name="Goker M."/>
            <person name="Detter J.C."/>
            <person name="Woyke T."/>
            <person name="Bristow J."/>
            <person name="Eisen J.A."/>
            <person name="Markowitz V."/>
            <person name="Hugenholtz P."/>
            <person name="Kyrpides N.C."/>
            <person name="Klenk H.P."/>
        </authorList>
    </citation>
    <scope>NUCLEOTIDE SEQUENCE [LARGE SCALE GENOMIC DNA]</scope>
    <source>
        <strain evidence="4">DSM 12680 / TGB-C1</strain>
    </source>
</reference>
<evidence type="ECO:0000313" key="4">
    <source>
        <dbReference type="Proteomes" id="UP000000378"/>
    </source>
</evidence>
<keyword evidence="4" id="KW-1185">Reference proteome</keyword>
<dbReference type="Gene3D" id="2.10.260.10">
    <property type="match status" value="1"/>
</dbReference>
<dbReference type="Proteomes" id="UP000000378">
    <property type="component" value="Chromosome"/>
</dbReference>
<dbReference type="eggNOG" id="COG2002">
    <property type="taxonomic scope" value="Bacteria"/>
</dbReference>
<dbReference type="PROSITE" id="PS51740">
    <property type="entry name" value="SPOVT_ABRB"/>
    <property type="match status" value="1"/>
</dbReference>
<dbReference type="Pfam" id="PF04014">
    <property type="entry name" value="MazE_antitoxin"/>
    <property type="match status" value="1"/>
</dbReference>